<dbReference type="Proteomes" id="UP000011713">
    <property type="component" value="Unassembled WGS sequence"/>
</dbReference>
<organism evidence="2 3">
    <name type="scientific">Hyaloperonospora arabidopsidis (strain Emoy2)</name>
    <name type="common">Downy mildew agent</name>
    <name type="synonym">Peronospora arabidopsidis</name>
    <dbReference type="NCBI Taxonomy" id="559515"/>
    <lineage>
        <taxon>Eukaryota</taxon>
        <taxon>Sar</taxon>
        <taxon>Stramenopiles</taxon>
        <taxon>Oomycota</taxon>
        <taxon>Peronosporomycetes</taxon>
        <taxon>Peronosporales</taxon>
        <taxon>Peronosporaceae</taxon>
        <taxon>Hyaloperonospora</taxon>
    </lineage>
</organism>
<dbReference type="VEuPathDB" id="FungiDB:HpaG809705"/>
<dbReference type="EnsemblProtists" id="HpaT809705">
    <property type="protein sequence ID" value="HpaP809705"/>
    <property type="gene ID" value="HpaG809705"/>
</dbReference>
<evidence type="ECO:0000313" key="3">
    <source>
        <dbReference type="Proteomes" id="UP000011713"/>
    </source>
</evidence>
<sequence>MGGQSIGDIEDEDTEISNVPNDDIPAALDDSEEDDASEKLENDCVSDPGSPATVDAEAEVDELARDKPSSLDHETTKDQGSENESKGNYYSDDNDFERSDNSAIGSEDEIDILNPDEPFTADEESSVT</sequence>
<evidence type="ECO:0000256" key="1">
    <source>
        <dbReference type="SAM" id="MobiDB-lite"/>
    </source>
</evidence>
<dbReference type="InParanoid" id="M4BTC0"/>
<feature type="compositionally biased region" description="Basic and acidic residues" evidence="1">
    <location>
        <begin position="62"/>
        <end position="85"/>
    </location>
</feature>
<dbReference type="EMBL" id="JH597831">
    <property type="status" value="NOT_ANNOTATED_CDS"/>
    <property type="molecule type" value="Genomic_DNA"/>
</dbReference>
<dbReference type="HOGENOM" id="CLU_1963792_0_0_1"/>
<keyword evidence="3" id="KW-1185">Reference proteome</keyword>
<feature type="compositionally biased region" description="Acidic residues" evidence="1">
    <location>
        <begin position="119"/>
        <end position="128"/>
    </location>
</feature>
<proteinExistence type="predicted"/>
<name>M4BTC0_HYAAE</name>
<feature type="region of interest" description="Disordered" evidence="1">
    <location>
        <begin position="1"/>
        <end position="128"/>
    </location>
</feature>
<protein>
    <submittedName>
        <fullName evidence="2">Uncharacterized protein</fullName>
    </submittedName>
</protein>
<evidence type="ECO:0000313" key="2">
    <source>
        <dbReference type="EnsemblProtists" id="HpaP809705"/>
    </source>
</evidence>
<reference evidence="3" key="1">
    <citation type="journal article" date="2010" name="Science">
        <title>Signatures of adaptation to obligate biotrophy in the Hyaloperonospora arabidopsidis genome.</title>
        <authorList>
            <person name="Baxter L."/>
            <person name="Tripathy S."/>
            <person name="Ishaque N."/>
            <person name="Boot N."/>
            <person name="Cabral A."/>
            <person name="Kemen E."/>
            <person name="Thines M."/>
            <person name="Ah-Fong A."/>
            <person name="Anderson R."/>
            <person name="Badejoko W."/>
            <person name="Bittner-Eddy P."/>
            <person name="Boore J.L."/>
            <person name="Chibucos M.C."/>
            <person name="Coates M."/>
            <person name="Dehal P."/>
            <person name="Delehaunty K."/>
            <person name="Dong S."/>
            <person name="Downton P."/>
            <person name="Dumas B."/>
            <person name="Fabro G."/>
            <person name="Fronick C."/>
            <person name="Fuerstenberg S.I."/>
            <person name="Fulton L."/>
            <person name="Gaulin E."/>
            <person name="Govers F."/>
            <person name="Hughes L."/>
            <person name="Humphray S."/>
            <person name="Jiang R.H."/>
            <person name="Judelson H."/>
            <person name="Kamoun S."/>
            <person name="Kyung K."/>
            <person name="Meijer H."/>
            <person name="Minx P."/>
            <person name="Morris P."/>
            <person name="Nelson J."/>
            <person name="Phuntumart V."/>
            <person name="Qutob D."/>
            <person name="Rehmany A."/>
            <person name="Rougon-Cardoso A."/>
            <person name="Ryden P."/>
            <person name="Torto-Alalibo T."/>
            <person name="Studholme D."/>
            <person name="Wang Y."/>
            <person name="Win J."/>
            <person name="Wood J."/>
            <person name="Clifton S.W."/>
            <person name="Rogers J."/>
            <person name="Van den Ackerveken G."/>
            <person name="Jones J.D."/>
            <person name="McDowell J.M."/>
            <person name="Beynon J."/>
            <person name="Tyler B.M."/>
        </authorList>
    </citation>
    <scope>NUCLEOTIDE SEQUENCE [LARGE SCALE GENOMIC DNA]</scope>
    <source>
        <strain evidence="3">Emoy2</strain>
    </source>
</reference>
<accession>M4BTC0</accession>
<reference evidence="2" key="2">
    <citation type="submission" date="2015-06" db="UniProtKB">
        <authorList>
            <consortium name="EnsemblProtists"/>
        </authorList>
    </citation>
    <scope>IDENTIFICATION</scope>
    <source>
        <strain evidence="2">Emoy2</strain>
    </source>
</reference>
<dbReference type="AlphaFoldDB" id="M4BTC0"/>